<keyword evidence="1" id="KW-0012">Acyltransferase</keyword>
<dbReference type="AlphaFoldDB" id="G0V1A7"/>
<feature type="domain" description="Choline/carnitine acyltransferase" evidence="2">
    <location>
        <begin position="199"/>
        <end position="363"/>
    </location>
</feature>
<dbReference type="InterPro" id="IPR042231">
    <property type="entry name" value="Cho/carn_acyl_trans_2"/>
</dbReference>
<dbReference type="Gene3D" id="3.30.559.70">
    <property type="entry name" value="Choline/Carnitine o-acyltransferase, domain 2"/>
    <property type="match status" value="1"/>
</dbReference>
<evidence type="ECO:0000256" key="1">
    <source>
        <dbReference type="ARBA" id="ARBA00023315"/>
    </source>
</evidence>
<protein>
    <submittedName>
        <fullName evidence="3">Uncharacterized protein TCIL3000_11_8850</fullName>
    </submittedName>
</protein>
<dbReference type="PANTHER" id="PTHR22589:SF29">
    <property type="entry name" value="MITOCHONDRIAL CARNITINE O-ACETYLTRANSFERASE-RELATED"/>
    <property type="match status" value="1"/>
</dbReference>
<keyword evidence="1" id="KW-0808">Transferase</keyword>
<evidence type="ECO:0000259" key="2">
    <source>
        <dbReference type="Pfam" id="PF00755"/>
    </source>
</evidence>
<dbReference type="GO" id="GO:0005739">
    <property type="term" value="C:mitochondrion"/>
    <property type="evidence" value="ECO:0007669"/>
    <property type="project" value="TreeGrafter"/>
</dbReference>
<dbReference type="InterPro" id="IPR039551">
    <property type="entry name" value="Cho/carn_acyl_trans"/>
</dbReference>
<reference evidence="3" key="1">
    <citation type="journal article" date="2012" name="Proc. Natl. Acad. Sci. U.S.A.">
        <title>Antigenic diversity is generated by distinct evolutionary mechanisms in African trypanosome species.</title>
        <authorList>
            <person name="Jackson A.P."/>
            <person name="Berry A."/>
            <person name="Aslett M."/>
            <person name="Allison H.C."/>
            <person name="Burton P."/>
            <person name="Vavrova-Anderson J."/>
            <person name="Brown R."/>
            <person name="Browne H."/>
            <person name="Corton N."/>
            <person name="Hauser H."/>
            <person name="Gamble J."/>
            <person name="Gilderthorp R."/>
            <person name="Marcello L."/>
            <person name="McQuillan J."/>
            <person name="Otto T.D."/>
            <person name="Quail M.A."/>
            <person name="Sanders M.J."/>
            <person name="van Tonder A."/>
            <person name="Ginger M.L."/>
            <person name="Field M.C."/>
            <person name="Barry J.D."/>
            <person name="Hertz-Fowler C."/>
            <person name="Berriman M."/>
        </authorList>
    </citation>
    <scope>NUCLEOTIDE SEQUENCE</scope>
    <source>
        <strain evidence="3">IL3000</strain>
    </source>
</reference>
<dbReference type="PANTHER" id="PTHR22589">
    <property type="entry name" value="CARNITINE O-ACYLTRANSFERASE"/>
    <property type="match status" value="1"/>
</dbReference>
<dbReference type="VEuPathDB" id="TriTrypDB:TcIL3000.11.8850"/>
<dbReference type="InterPro" id="IPR000542">
    <property type="entry name" value="Carn_acyl_trans"/>
</dbReference>
<evidence type="ECO:0000313" key="3">
    <source>
        <dbReference type="EMBL" id="CCC95428.1"/>
    </source>
</evidence>
<organism evidence="3">
    <name type="scientific">Trypanosoma congolense (strain IL3000)</name>
    <dbReference type="NCBI Taxonomy" id="1068625"/>
    <lineage>
        <taxon>Eukaryota</taxon>
        <taxon>Discoba</taxon>
        <taxon>Euglenozoa</taxon>
        <taxon>Kinetoplastea</taxon>
        <taxon>Metakinetoplastina</taxon>
        <taxon>Trypanosomatida</taxon>
        <taxon>Trypanosomatidae</taxon>
        <taxon>Trypanosoma</taxon>
        <taxon>Nannomonas</taxon>
    </lineage>
</organism>
<dbReference type="SUPFAM" id="SSF52777">
    <property type="entry name" value="CoA-dependent acyltransferases"/>
    <property type="match status" value="1"/>
</dbReference>
<dbReference type="GO" id="GO:0004092">
    <property type="term" value="F:carnitine O-acetyltransferase activity"/>
    <property type="evidence" value="ECO:0007669"/>
    <property type="project" value="TreeGrafter"/>
</dbReference>
<dbReference type="Pfam" id="PF00755">
    <property type="entry name" value="Carn_acyltransf"/>
    <property type="match status" value="1"/>
</dbReference>
<dbReference type="EMBL" id="HE575324">
    <property type="protein sequence ID" value="CCC95428.1"/>
    <property type="molecule type" value="Genomic_DNA"/>
</dbReference>
<sequence length="670" mass="74157">MSSKKKGAKVPVGSNQNEAKAQNDFMSVKYYMHLGTNDYKIFVVPNRPVQSRIVNENSLRPHGAVAGSEFSPRGPSHDIPESVVDDVMVLVNDAQRRIHRIPDFTPLGDVQKAAKSLHTSAYRQWWMNRLANQCVSADTFPSTVLQFTTPSAGVREGTSNIPNKTCNPFLGTAAAIQRILIVYTQCLENGDRAMEKILFHTIRNDNASDKELILTNYNGNHILVCCGPYFYRVTVLDQNGTIISANSIAALLQAASEHAKKTEDAFFEQTLLPDVMHDMTEFHKLLCCMSEIHRDECRALMERLRGANPVNATVLDTMDSAIFTVVLRNPGREDSPRARWYRSSLILEEDSDGSALTMRTHAVAVDRASIVDFLLKVINWKDEQKKFRGPDCLAHQTGEELFDDTPSETAFIKHLNIWLPWKHRKPIWPYSKKAVTTSAFPLDFPLGNERWMTFTELCLSAILAVEEVLTPSDGFPTVLVSFPHPLGGISSAMLYTSEVEIFIQSLRGESALNTRRTVQHMGRAALQSLETLVDDCFNAPYPLYTMAQLLLSEGQAQAEDAVCNGGFLGNVDLVISIDPLDSSGDVLHMETRLMPSSTFTIRSVGRGIGSALQQRAVAKKPSALRVVAAKLLQTPGTEDSTVGKRLAACVLEKCSELSLLMGAGRLSLVR</sequence>
<accession>G0V1A7</accession>
<gene>
    <name evidence="3" type="ORF">TCIL3000_11_8850</name>
</gene>
<name>G0V1A7_TRYCI</name>
<proteinExistence type="predicted"/>
<dbReference type="GO" id="GO:0009437">
    <property type="term" value="P:carnitine metabolic process"/>
    <property type="evidence" value="ECO:0007669"/>
    <property type="project" value="TreeGrafter"/>
</dbReference>